<dbReference type="FunFam" id="3.40.50.300:FF:000751">
    <property type="entry name" value="Rab family GTPase, putative"/>
    <property type="match status" value="1"/>
</dbReference>
<keyword evidence="3" id="KW-0547">Nucleotide-binding</keyword>
<dbReference type="Pfam" id="PF00071">
    <property type="entry name" value="Ras"/>
    <property type="match status" value="1"/>
</dbReference>
<dbReference type="OrthoDB" id="1436450at2759"/>
<sequence>MFCAKFVKTRFAEWRLFDSVGKTSLMNQYIHDKFSKSYKPTIGADFLTKEIVVDDKIVTMQIWDTAGQERFRSLGGTFFRGAGMHANVLYDITNQSSFDALDSWMNEFFTHADTSNSKDFPFLVLGNKADVAKAERKISEAAARQWCQNKNGLPFLETSAKDNVNVEQAFQTIIRNALRTEGTVSLNFTSKDVLGLGKKEEPEKKTGCC</sequence>
<dbReference type="InterPro" id="IPR027417">
    <property type="entry name" value="P-loop_NTPase"/>
</dbReference>
<evidence type="ECO:0000256" key="3">
    <source>
        <dbReference type="ARBA" id="ARBA00022741"/>
    </source>
</evidence>
<dbReference type="EMBL" id="ASPP01012231">
    <property type="protein sequence ID" value="ETO20818.1"/>
    <property type="molecule type" value="Genomic_DNA"/>
</dbReference>
<organism evidence="9 10">
    <name type="scientific">Reticulomyxa filosa</name>
    <dbReference type="NCBI Taxonomy" id="46433"/>
    <lineage>
        <taxon>Eukaryota</taxon>
        <taxon>Sar</taxon>
        <taxon>Rhizaria</taxon>
        <taxon>Retaria</taxon>
        <taxon>Foraminifera</taxon>
        <taxon>Monothalamids</taxon>
        <taxon>Reticulomyxidae</taxon>
        <taxon>Reticulomyxa</taxon>
    </lineage>
</organism>
<evidence type="ECO:0000313" key="9">
    <source>
        <dbReference type="EMBL" id="ETO20818.1"/>
    </source>
</evidence>
<dbReference type="OMA" id="KEAQFED"/>
<dbReference type="PROSITE" id="PS51421">
    <property type="entry name" value="RAS"/>
    <property type="match status" value="1"/>
</dbReference>
<dbReference type="GO" id="GO:0030139">
    <property type="term" value="C:endocytic vesicle"/>
    <property type="evidence" value="ECO:0007669"/>
    <property type="project" value="UniProtKB-ARBA"/>
</dbReference>
<dbReference type="AlphaFoldDB" id="X6N4H5"/>
<dbReference type="NCBIfam" id="TIGR00231">
    <property type="entry name" value="small_GTP"/>
    <property type="match status" value="1"/>
</dbReference>
<dbReference type="PANTHER" id="PTHR47981:SF20">
    <property type="entry name" value="RAS-RELATED PROTEIN RAB-7A"/>
    <property type="match status" value="1"/>
</dbReference>
<evidence type="ECO:0000256" key="6">
    <source>
        <dbReference type="ARBA" id="ARBA00023288"/>
    </source>
</evidence>
<dbReference type="GO" id="GO:0005764">
    <property type="term" value="C:lysosome"/>
    <property type="evidence" value="ECO:0007669"/>
    <property type="project" value="UniProtKB-ARBA"/>
</dbReference>
<accession>X6N4H5</accession>
<dbReference type="InterPro" id="IPR001806">
    <property type="entry name" value="Small_GTPase"/>
</dbReference>
<dbReference type="Proteomes" id="UP000023152">
    <property type="component" value="Unassembled WGS sequence"/>
</dbReference>
<keyword evidence="2" id="KW-0813">Transport</keyword>
<keyword evidence="5" id="KW-0342">GTP-binding</keyword>
<evidence type="ECO:0000256" key="2">
    <source>
        <dbReference type="ARBA" id="ARBA00022448"/>
    </source>
</evidence>
<keyword evidence="10" id="KW-1185">Reference proteome</keyword>
<keyword evidence="4" id="KW-0653">Protein transport</keyword>
<dbReference type="PROSITE" id="PS51419">
    <property type="entry name" value="RAB"/>
    <property type="match status" value="1"/>
</dbReference>
<protein>
    <recommendedName>
        <fullName evidence="8">Ras-related protein Rab-7b</fullName>
    </recommendedName>
</protein>
<dbReference type="GO" id="GO:0005525">
    <property type="term" value="F:GTP binding"/>
    <property type="evidence" value="ECO:0007669"/>
    <property type="project" value="UniProtKB-KW"/>
</dbReference>
<keyword evidence="7" id="KW-0636">Prenylation</keyword>
<comment type="caution">
    <text evidence="9">The sequence shown here is derived from an EMBL/GenBank/DDBJ whole genome shotgun (WGS) entry which is preliminary data.</text>
</comment>
<dbReference type="SMART" id="SM00174">
    <property type="entry name" value="RHO"/>
    <property type="match status" value="1"/>
</dbReference>
<dbReference type="PANTHER" id="PTHR47981">
    <property type="entry name" value="RAB FAMILY"/>
    <property type="match status" value="1"/>
</dbReference>
<reference evidence="9 10" key="1">
    <citation type="journal article" date="2013" name="Curr. Biol.">
        <title>The Genome of the Foraminiferan Reticulomyxa filosa.</title>
        <authorList>
            <person name="Glockner G."/>
            <person name="Hulsmann N."/>
            <person name="Schleicher M."/>
            <person name="Noegel A.A."/>
            <person name="Eichinger L."/>
            <person name="Gallinger C."/>
            <person name="Pawlowski J."/>
            <person name="Sierra R."/>
            <person name="Euteneuer U."/>
            <person name="Pillet L."/>
            <person name="Moustafa A."/>
            <person name="Platzer M."/>
            <person name="Groth M."/>
            <person name="Szafranski K."/>
            <person name="Schliwa M."/>
        </authorList>
    </citation>
    <scope>NUCLEOTIDE SEQUENCE [LARGE SCALE GENOMIC DNA]</scope>
</reference>
<evidence type="ECO:0000256" key="5">
    <source>
        <dbReference type="ARBA" id="ARBA00023134"/>
    </source>
</evidence>
<gene>
    <name evidence="9" type="ORF">RFI_16399</name>
</gene>
<dbReference type="GO" id="GO:0002682">
    <property type="term" value="P:regulation of immune system process"/>
    <property type="evidence" value="ECO:0007669"/>
    <property type="project" value="UniProtKB-ARBA"/>
</dbReference>
<evidence type="ECO:0000256" key="1">
    <source>
        <dbReference type="ARBA" id="ARBA00006270"/>
    </source>
</evidence>
<dbReference type="SUPFAM" id="SSF52540">
    <property type="entry name" value="P-loop containing nucleoside triphosphate hydrolases"/>
    <property type="match status" value="1"/>
</dbReference>
<evidence type="ECO:0000313" key="10">
    <source>
        <dbReference type="Proteomes" id="UP000023152"/>
    </source>
</evidence>
<proteinExistence type="inferred from homology"/>
<evidence type="ECO:0000256" key="7">
    <source>
        <dbReference type="ARBA" id="ARBA00023289"/>
    </source>
</evidence>
<evidence type="ECO:0000256" key="4">
    <source>
        <dbReference type="ARBA" id="ARBA00022927"/>
    </source>
</evidence>
<keyword evidence="6" id="KW-0449">Lipoprotein</keyword>
<dbReference type="InterPro" id="IPR005225">
    <property type="entry name" value="Small_GTP-bd"/>
</dbReference>
<dbReference type="GO" id="GO:0005770">
    <property type="term" value="C:late endosome"/>
    <property type="evidence" value="ECO:0007669"/>
    <property type="project" value="UniProtKB-ARBA"/>
</dbReference>
<name>X6N4H5_RETFI</name>
<dbReference type="SMART" id="SM00173">
    <property type="entry name" value="RAS"/>
    <property type="match status" value="1"/>
</dbReference>
<dbReference type="GO" id="GO:0015031">
    <property type="term" value="P:protein transport"/>
    <property type="evidence" value="ECO:0007669"/>
    <property type="project" value="UniProtKB-KW"/>
</dbReference>
<dbReference type="SMART" id="SM00175">
    <property type="entry name" value="RAB"/>
    <property type="match status" value="1"/>
</dbReference>
<dbReference type="GO" id="GO:0003924">
    <property type="term" value="F:GTPase activity"/>
    <property type="evidence" value="ECO:0007669"/>
    <property type="project" value="InterPro"/>
</dbReference>
<evidence type="ECO:0000256" key="8">
    <source>
        <dbReference type="ARBA" id="ARBA00067801"/>
    </source>
</evidence>
<dbReference type="PRINTS" id="PR00449">
    <property type="entry name" value="RASTRNSFRMNG"/>
</dbReference>
<comment type="similarity">
    <text evidence="1">Belongs to the small GTPase superfamily. Rab family.</text>
</comment>
<dbReference type="Gene3D" id="3.40.50.300">
    <property type="entry name" value="P-loop containing nucleotide triphosphate hydrolases"/>
    <property type="match status" value="1"/>
</dbReference>